<reference evidence="3 4" key="1">
    <citation type="submission" date="2013-02" db="EMBL/GenBank/DDBJ databases">
        <title>The Genome Sequence of Acinetobacter parvus NIPH 1103.</title>
        <authorList>
            <consortium name="The Broad Institute Genome Sequencing Platform"/>
            <consortium name="The Broad Institute Genome Sequencing Center for Infectious Disease"/>
            <person name="Cerqueira G."/>
            <person name="Feldgarden M."/>
            <person name="Courvalin P."/>
            <person name="Perichon B."/>
            <person name="Grillot-Courvalin C."/>
            <person name="Clermont D."/>
            <person name="Rocha E."/>
            <person name="Yoon E.-J."/>
            <person name="Nemec A."/>
            <person name="Walker B."/>
            <person name="Young S.K."/>
            <person name="Zeng Q."/>
            <person name="Gargeya S."/>
            <person name="Fitzgerald M."/>
            <person name="Haas B."/>
            <person name="Abouelleil A."/>
            <person name="Alvarado L."/>
            <person name="Arachchi H.M."/>
            <person name="Berlin A.M."/>
            <person name="Chapman S.B."/>
            <person name="Dewar J."/>
            <person name="Goldberg J."/>
            <person name="Griggs A."/>
            <person name="Gujja S."/>
            <person name="Hansen M."/>
            <person name="Howarth C."/>
            <person name="Imamovic A."/>
            <person name="Larimer J."/>
            <person name="McCowan C."/>
            <person name="Murphy C."/>
            <person name="Neiman D."/>
            <person name="Pearson M."/>
            <person name="Priest M."/>
            <person name="Roberts A."/>
            <person name="Saif S."/>
            <person name="Shea T."/>
            <person name="Sisk P."/>
            <person name="Sykes S."/>
            <person name="Wortman J."/>
            <person name="Nusbaum C."/>
            <person name="Birren B."/>
        </authorList>
    </citation>
    <scope>NUCLEOTIDE SEQUENCE [LARGE SCALE GENOMIC DNA]</scope>
    <source>
        <strain evidence="3 4">NIPH 1103</strain>
    </source>
</reference>
<dbReference type="InterPro" id="IPR002931">
    <property type="entry name" value="Transglutaminase-like"/>
</dbReference>
<gene>
    <name evidence="3" type="ORF">F989_01815</name>
</gene>
<dbReference type="InterPro" id="IPR038765">
    <property type="entry name" value="Papain-like_cys_pep_sf"/>
</dbReference>
<keyword evidence="1" id="KW-0472">Membrane</keyword>
<dbReference type="EMBL" id="APOL01000029">
    <property type="protein sequence ID" value="ENU33186.1"/>
    <property type="molecule type" value="Genomic_DNA"/>
</dbReference>
<name>N8Q365_9GAMM</name>
<dbReference type="PATRIC" id="fig|1217671.3.peg.1796"/>
<feature type="transmembrane region" description="Helical" evidence="1">
    <location>
        <begin position="123"/>
        <end position="142"/>
    </location>
</feature>
<feature type="transmembrane region" description="Helical" evidence="1">
    <location>
        <begin position="548"/>
        <end position="571"/>
    </location>
</feature>
<dbReference type="InterPro" id="IPR021878">
    <property type="entry name" value="TgpA_N"/>
</dbReference>
<dbReference type="AlphaFoldDB" id="N8Q365"/>
<evidence type="ECO:0000256" key="1">
    <source>
        <dbReference type="SAM" id="Phobius"/>
    </source>
</evidence>
<dbReference type="Proteomes" id="UP000018426">
    <property type="component" value="Unassembled WGS sequence"/>
</dbReference>
<comment type="caution">
    <text evidence="3">The sequence shown here is derived from an EMBL/GenBank/DDBJ whole genome shotgun (WGS) entry which is preliminary data.</text>
</comment>
<dbReference type="SUPFAM" id="SSF54001">
    <property type="entry name" value="Cysteine proteinases"/>
    <property type="match status" value="1"/>
</dbReference>
<dbReference type="PANTHER" id="PTHR42736:SF1">
    <property type="entry name" value="PROTEIN-GLUTAMINE GAMMA-GLUTAMYLTRANSFERASE"/>
    <property type="match status" value="1"/>
</dbReference>
<proteinExistence type="predicted"/>
<dbReference type="Gene3D" id="3.10.620.30">
    <property type="match status" value="1"/>
</dbReference>
<dbReference type="InterPro" id="IPR052901">
    <property type="entry name" value="Bact_TGase-like"/>
</dbReference>
<evidence type="ECO:0000259" key="2">
    <source>
        <dbReference type="SMART" id="SM00460"/>
    </source>
</evidence>
<evidence type="ECO:0000313" key="4">
    <source>
        <dbReference type="Proteomes" id="UP000018426"/>
    </source>
</evidence>
<dbReference type="Pfam" id="PF11992">
    <property type="entry name" value="TgpA_N"/>
    <property type="match status" value="1"/>
</dbReference>
<feature type="domain" description="Transglutaminase-like" evidence="2">
    <location>
        <begin position="401"/>
        <end position="471"/>
    </location>
</feature>
<dbReference type="SMART" id="SM00460">
    <property type="entry name" value="TGc"/>
    <property type="match status" value="1"/>
</dbReference>
<dbReference type="STRING" id="134533.GCA_001485085_02094"/>
<keyword evidence="1" id="KW-0812">Transmembrane</keyword>
<organism evidence="3 4">
    <name type="scientific">Acinetobacter parvus NIPH 1103</name>
    <dbReference type="NCBI Taxonomy" id="1217671"/>
    <lineage>
        <taxon>Bacteria</taxon>
        <taxon>Pseudomonadati</taxon>
        <taxon>Pseudomonadota</taxon>
        <taxon>Gammaproteobacteria</taxon>
        <taxon>Moraxellales</taxon>
        <taxon>Moraxellaceae</taxon>
        <taxon>Acinetobacter</taxon>
    </lineage>
</organism>
<keyword evidence="1" id="KW-1133">Transmembrane helix</keyword>
<evidence type="ECO:0000313" key="3">
    <source>
        <dbReference type="EMBL" id="ENU33186.1"/>
    </source>
</evidence>
<feature type="transmembrane region" description="Helical" evidence="1">
    <location>
        <begin position="6"/>
        <end position="39"/>
    </location>
</feature>
<feature type="transmembrane region" description="Helical" evidence="1">
    <location>
        <begin position="163"/>
        <end position="182"/>
    </location>
</feature>
<sequence>MTKQIYFCILAALAFVLMGQVAFIPVTLSGLWGVVWLTLVWRYSKHRINPFPKLVLVLFTLLSLGLIYINYQTLLGVEAGVAFLSTCLFAKSLEAKNTRDLLIVFNFALFVSASLLLHSQAFWMAVLVFASFVMCLMGLYRIQTSLFNNNTISTNQLKQDIKQIFKFVGIATPFFILLFIFFPRLPPLWSIPIQKDQAITGISDRMSPGDIAELSQSSALAFRVVANMYQLPSRNELYWRALVLDEYDGTTWTSSFFNQQVKNIQSTSHSVPYQYLPADEQANWIMGLEYSVPQGRYLQLYQDDSIRPTRLIKRNQPIQMQWLGRTSTEAVSLSPRQLEFNIRFKEGSDKKAQQLAYELFEQSQQQPEKYIQSVLSWYRKNGFVYTLTPGTLGGDRIDQFLFSSRKGFCEHYASSFVMLMRYVGIPARVVTGYQGGQLAPDGQSWEVRQLDAHAWSEVYLNGKWKRIDPTAMIAPQRIDTGMQDYLAEDQTVWGDNQTQAWRVQQFKLLKNMRIWSDYLSYQWQSKIVGYDAEKQKNWLVRLGLDSSYGYAVVLILGIGGVLMLYVGFYWWRQSRRQQQYQRIIFKFKKQLPKHLQKYPAETFHSWIKRLSLLVEDQQPFEKVIVLYQKIVFLEQKNGSDIHQFRKLLKDCAIALKQSQKTCEHAEK</sequence>
<protein>
    <recommendedName>
        <fullName evidence="2">Transglutaminase-like domain-containing protein</fullName>
    </recommendedName>
</protein>
<dbReference type="Pfam" id="PF01841">
    <property type="entry name" value="Transglut_core"/>
    <property type="match status" value="1"/>
</dbReference>
<dbReference type="HOGENOM" id="CLU_012397_1_0_6"/>
<dbReference type="PANTHER" id="PTHR42736">
    <property type="entry name" value="PROTEIN-GLUTAMINE GAMMA-GLUTAMYLTRANSFERASE"/>
    <property type="match status" value="1"/>
</dbReference>
<dbReference type="RefSeq" id="WP_004679387.1">
    <property type="nucleotide sequence ID" value="NZ_KB849227.1"/>
</dbReference>
<feature type="transmembrane region" description="Helical" evidence="1">
    <location>
        <begin position="51"/>
        <end position="69"/>
    </location>
</feature>
<feature type="transmembrane region" description="Helical" evidence="1">
    <location>
        <begin position="100"/>
        <end position="117"/>
    </location>
</feature>
<accession>N8Q365</accession>